<feature type="non-terminal residue" evidence="2">
    <location>
        <position position="1"/>
    </location>
</feature>
<feature type="compositionally biased region" description="Basic and acidic residues" evidence="1">
    <location>
        <begin position="70"/>
        <end position="99"/>
    </location>
</feature>
<dbReference type="EMBL" id="CADCTX010000509">
    <property type="protein sequence ID" value="CAA9324530.1"/>
    <property type="molecule type" value="Genomic_DNA"/>
</dbReference>
<organism evidence="2">
    <name type="scientific">uncultured Gemmatimonadaceae bacterium</name>
    <dbReference type="NCBI Taxonomy" id="246130"/>
    <lineage>
        <taxon>Bacteria</taxon>
        <taxon>Pseudomonadati</taxon>
        <taxon>Gemmatimonadota</taxon>
        <taxon>Gemmatimonadia</taxon>
        <taxon>Gemmatimonadales</taxon>
        <taxon>Gemmatimonadaceae</taxon>
        <taxon>environmental samples</taxon>
    </lineage>
</organism>
<evidence type="ECO:0000313" key="2">
    <source>
        <dbReference type="EMBL" id="CAA9324530.1"/>
    </source>
</evidence>
<keyword evidence="2" id="KW-0560">Oxidoreductase</keyword>
<proteinExistence type="predicted"/>
<sequence>GVHLPHAGRRDGGARGRARAPAHGLGGGLPGRGSGAAQVRRGARGRVAADRAGDLRVVRRGVAHLLGRVRRPDDRDAQARRVDHAARSRVEQHAGDRPGRLGGGAPAQAGGRRADHRPGQPHRGADADRRGARRRVPDRDLPGDPGQRAAALPRDPAPDGAAPGRHPRVRLRGGGAHVPPRARL</sequence>
<feature type="compositionally biased region" description="Basic and acidic residues" evidence="1">
    <location>
        <begin position="112"/>
        <end position="142"/>
    </location>
</feature>
<feature type="compositionally biased region" description="Gly residues" evidence="1">
    <location>
        <begin position="24"/>
        <end position="34"/>
    </location>
</feature>
<evidence type="ECO:0000256" key="1">
    <source>
        <dbReference type="SAM" id="MobiDB-lite"/>
    </source>
</evidence>
<feature type="compositionally biased region" description="Basic and acidic residues" evidence="1">
    <location>
        <begin position="47"/>
        <end position="57"/>
    </location>
</feature>
<name>A0A6J4L7P3_9BACT</name>
<dbReference type="EC" id="1.5.1.3" evidence="2"/>
<accession>A0A6J4L7P3</accession>
<feature type="compositionally biased region" description="Low complexity" evidence="1">
    <location>
        <begin position="148"/>
        <end position="164"/>
    </location>
</feature>
<feature type="non-terminal residue" evidence="2">
    <location>
        <position position="184"/>
    </location>
</feature>
<protein>
    <submittedName>
        <fullName evidence="2">Dihydrofolate reductase</fullName>
        <ecNumber evidence="2">1.5.1.3</ecNumber>
    </submittedName>
</protein>
<feature type="region of interest" description="Disordered" evidence="1">
    <location>
        <begin position="1"/>
        <end position="184"/>
    </location>
</feature>
<dbReference type="AlphaFoldDB" id="A0A6J4L7P3"/>
<gene>
    <name evidence="2" type="ORF">AVDCRST_MAG40-1626</name>
</gene>
<reference evidence="2" key="1">
    <citation type="submission" date="2020-02" db="EMBL/GenBank/DDBJ databases">
        <authorList>
            <person name="Meier V. D."/>
        </authorList>
    </citation>
    <scope>NUCLEOTIDE SEQUENCE</scope>
    <source>
        <strain evidence="2">AVDCRST_MAG40</strain>
    </source>
</reference>
<dbReference type="GO" id="GO:0004146">
    <property type="term" value="F:dihydrofolate reductase activity"/>
    <property type="evidence" value="ECO:0007669"/>
    <property type="project" value="UniProtKB-EC"/>
</dbReference>